<feature type="region of interest" description="Disordered" evidence="1">
    <location>
        <begin position="195"/>
        <end position="217"/>
    </location>
</feature>
<feature type="region of interest" description="Disordered" evidence="1">
    <location>
        <begin position="241"/>
        <end position="283"/>
    </location>
</feature>
<feature type="compositionally biased region" description="Polar residues" evidence="1">
    <location>
        <begin position="242"/>
        <end position="252"/>
    </location>
</feature>
<dbReference type="InterPro" id="IPR052967">
    <property type="entry name" value="Stress_Response_Assoc"/>
</dbReference>
<feature type="compositionally biased region" description="Low complexity" evidence="1">
    <location>
        <begin position="125"/>
        <end position="137"/>
    </location>
</feature>
<name>A0AAU7T4L9_9ACTN</name>
<dbReference type="GO" id="GO:0019684">
    <property type="term" value="P:photosynthesis, light reaction"/>
    <property type="evidence" value="ECO:0007669"/>
    <property type="project" value="InterPro"/>
</dbReference>
<sequence>MTMQGIEQIVGETAYDAAGEKVGSVGNVYTSDATGSPEWVTVNTGLFGTKQSFAPLDGAHVERDGLHLAPTKSKIKDAPRIDANGHLSDDEATELYRYYGVRLPQRTGRRQPGYGDRPTGRTDGRAGTTDGRTGPADGRTEMAGGPQDESMIRSEERLRTGTETVESGRVSLHKYVVTEEQQVSVPVRHEEARVVREPLAEGDARRTPTELGDEDREVVLHEERPVVAKETVPVERVGLETETVQGEEQVSETVRKEEVEVKGLPDDHADRRTSRDPKHHKKH</sequence>
<dbReference type="PANTHER" id="PTHR38463">
    <property type="entry name" value="STRESS RESPONSE PROTEIN YSNF"/>
    <property type="match status" value="1"/>
</dbReference>
<dbReference type="Pfam" id="PF05239">
    <property type="entry name" value="PRC"/>
    <property type="match status" value="1"/>
</dbReference>
<organism evidence="4">
    <name type="scientific">Kribbella sp. HUAS MG21</name>
    <dbReference type="NCBI Taxonomy" id="3160966"/>
    <lineage>
        <taxon>Bacteria</taxon>
        <taxon>Bacillati</taxon>
        <taxon>Actinomycetota</taxon>
        <taxon>Actinomycetes</taxon>
        <taxon>Propionibacteriales</taxon>
        <taxon>Kribbellaceae</taxon>
        <taxon>Kribbella</taxon>
    </lineage>
</organism>
<feature type="domain" description="DUF2382" evidence="3">
    <location>
        <begin position="151"/>
        <end position="261"/>
    </location>
</feature>
<dbReference type="InterPro" id="IPR027275">
    <property type="entry name" value="PRC-brl_dom"/>
</dbReference>
<dbReference type="SUPFAM" id="SSF50346">
    <property type="entry name" value="PRC-barrel domain"/>
    <property type="match status" value="1"/>
</dbReference>
<protein>
    <submittedName>
        <fullName evidence="4">PRC and DUF2382 domain-containing protein</fullName>
    </submittedName>
</protein>
<dbReference type="Gene3D" id="3.90.50.10">
    <property type="entry name" value="Photosynthetic Reaction Center, subunit H, domain 2"/>
    <property type="match status" value="1"/>
</dbReference>
<accession>A0AAU7T4L9</accession>
<gene>
    <name evidence="4" type="ORF">ABN611_24255</name>
</gene>
<dbReference type="InterPro" id="IPR019060">
    <property type="entry name" value="DUF2382"/>
</dbReference>
<dbReference type="AlphaFoldDB" id="A0AAU7T4L9"/>
<feature type="compositionally biased region" description="Basic and acidic residues" evidence="1">
    <location>
        <begin position="253"/>
        <end position="276"/>
    </location>
</feature>
<feature type="domain" description="PRC-barrel" evidence="2">
    <location>
        <begin position="3"/>
        <end position="73"/>
    </location>
</feature>
<dbReference type="InterPro" id="IPR014747">
    <property type="entry name" value="Bac_photo_RC_H_C"/>
</dbReference>
<evidence type="ECO:0000259" key="3">
    <source>
        <dbReference type="Pfam" id="PF09557"/>
    </source>
</evidence>
<reference evidence="4" key="1">
    <citation type="submission" date="2024-06" db="EMBL/GenBank/DDBJ databases">
        <title>Kribbella sp. strain HUAS MG21 genome sequences.</title>
        <authorList>
            <person name="Mo P."/>
        </authorList>
    </citation>
    <scope>NUCLEOTIDE SEQUENCE</scope>
    <source>
        <strain evidence="4">HUAS MG21</strain>
    </source>
</reference>
<feature type="compositionally biased region" description="Basic and acidic residues" evidence="1">
    <location>
        <begin position="195"/>
        <end position="208"/>
    </location>
</feature>
<evidence type="ECO:0000259" key="2">
    <source>
        <dbReference type="Pfam" id="PF05239"/>
    </source>
</evidence>
<evidence type="ECO:0000313" key="4">
    <source>
        <dbReference type="EMBL" id="XBV21674.1"/>
    </source>
</evidence>
<dbReference type="EMBL" id="CP158165">
    <property type="protein sequence ID" value="XBV21674.1"/>
    <property type="molecule type" value="Genomic_DNA"/>
</dbReference>
<feature type="region of interest" description="Disordered" evidence="1">
    <location>
        <begin position="103"/>
        <end position="151"/>
    </location>
</feature>
<dbReference type="RefSeq" id="WP_350274532.1">
    <property type="nucleotide sequence ID" value="NZ_CP158165.1"/>
</dbReference>
<dbReference type="InterPro" id="IPR011033">
    <property type="entry name" value="PRC_barrel-like_sf"/>
</dbReference>
<dbReference type="Pfam" id="PF09557">
    <property type="entry name" value="DUF2382"/>
    <property type="match status" value="1"/>
</dbReference>
<dbReference type="NCBIfam" id="TIGR02271">
    <property type="entry name" value="YsnF/AvaK domain"/>
    <property type="match status" value="1"/>
</dbReference>
<dbReference type="PANTHER" id="PTHR38463:SF1">
    <property type="entry name" value="STRESS RESPONSE PROTEIN YSNF"/>
    <property type="match status" value="1"/>
</dbReference>
<dbReference type="GO" id="GO:0030077">
    <property type="term" value="C:plasma membrane light-harvesting complex"/>
    <property type="evidence" value="ECO:0007669"/>
    <property type="project" value="InterPro"/>
</dbReference>
<evidence type="ECO:0000256" key="1">
    <source>
        <dbReference type="SAM" id="MobiDB-lite"/>
    </source>
</evidence>
<proteinExistence type="predicted"/>